<protein>
    <submittedName>
        <fullName evidence="2">Uncharacterized protein</fullName>
    </submittedName>
</protein>
<dbReference type="Proteomes" id="UP000240739">
    <property type="component" value="Unassembled WGS sequence"/>
</dbReference>
<evidence type="ECO:0000313" key="3">
    <source>
        <dbReference type="Proteomes" id="UP000240739"/>
    </source>
</evidence>
<name>A0A2T4UE17_9ACTN</name>
<gene>
    <name evidence="2" type="ORF">C7Y72_19155</name>
</gene>
<dbReference type="AlphaFoldDB" id="A0A2T4UE17"/>
<reference evidence="2 3" key="1">
    <citation type="submission" date="2018-03" db="EMBL/GenBank/DDBJ databases">
        <title>Aquarubrobacter algicola gen. nov., sp. nov., a novel actinobacterium isolated from shallow eutrophic lake during the end of cyanobacterial harmful algal blooms.</title>
        <authorList>
            <person name="Chun S.J."/>
        </authorList>
    </citation>
    <scope>NUCLEOTIDE SEQUENCE [LARGE SCALE GENOMIC DNA]</scope>
    <source>
        <strain evidence="2 3">Seoho-28</strain>
    </source>
</reference>
<accession>A0A2T4UE17</accession>
<evidence type="ECO:0000313" key="2">
    <source>
        <dbReference type="EMBL" id="PTL55749.1"/>
    </source>
</evidence>
<keyword evidence="3" id="KW-1185">Reference proteome</keyword>
<proteinExistence type="predicted"/>
<evidence type="ECO:0000256" key="1">
    <source>
        <dbReference type="SAM" id="MobiDB-lite"/>
    </source>
</evidence>
<dbReference type="EMBL" id="PYYB01000003">
    <property type="protein sequence ID" value="PTL55749.1"/>
    <property type="molecule type" value="Genomic_DNA"/>
</dbReference>
<comment type="caution">
    <text evidence="2">The sequence shown here is derived from an EMBL/GenBank/DDBJ whole genome shotgun (WGS) entry which is preliminary data.</text>
</comment>
<dbReference type="RefSeq" id="WP_107570792.1">
    <property type="nucleotide sequence ID" value="NZ_PYYB01000003.1"/>
</dbReference>
<feature type="region of interest" description="Disordered" evidence="1">
    <location>
        <begin position="1"/>
        <end position="20"/>
    </location>
</feature>
<dbReference type="Pfam" id="PF23140">
    <property type="entry name" value="Gp80"/>
    <property type="match status" value="1"/>
</dbReference>
<dbReference type="InterPro" id="IPR056908">
    <property type="entry name" value="Gp80-like"/>
</dbReference>
<sequence>MTRPDGIRIPHLPQRRPSASGRRTHLFMAMHAVVEPDGSVAWQEDDWGVNALHDAGEQSMLNVYLREQANPTKFLALLNDATVAETDGTMSAVTEAKTPGSDGYSRQQILSTDWTDNGLVGGDYRFSAAEETFGPISGTAMTVTHSAICTTSTGAGLLLATLATSATTTVAVNQSFKVIFRWTQQ</sequence>
<organism evidence="2 3">
    <name type="scientific">Paraconexibacter algicola</name>
    <dbReference type="NCBI Taxonomy" id="2133960"/>
    <lineage>
        <taxon>Bacteria</taxon>
        <taxon>Bacillati</taxon>
        <taxon>Actinomycetota</taxon>
        <taxon>Thermoleophilia</taxon>
        <taxon>Solirubrobacterales</taxon>
        <taxon>Paraconexibacteraceae</taxon>
        <taxon>Paraconexibacter</taxon>
    </lineage>
</organism>